<feature type="transmembrane region" description="Helical" evidence="15">
    <location>
        <begin position="513"/>
        <end position="532"/>
    </location>
</feature>
<dbReference type="GO" id="GO:0016887">
    <property type="term" value="F:ATP hydrolysis activity"/>
    <property type="evidence" value="ECO:0007669"/>
    <property type="project" value="InterPro"/>
</dbReference>
<dbReference type="EMBL" id="DF933856">
    <property type="protein sequence ID" value="GAM43978.1"/>
    <property type="molecule type" value="Genomic_DNA"/>
</dbReference>
<dbReference type="GO" id="GO:0005524">
    <property type="term" value="F:ATP binding"/>
    <property type="evidence" value="ECO:0007669"/>
    <property type="project" value="UniProtKB-KW"/>
</dbReference>
<sequence length="922" mass="101058">MTPLTSESDVHYTVFVRLPFPRGDFIDPPPANWNIVKDRALWEILSQPSKGNDIDWKAIADDFNVTLPFLLQQAAWLYDRQLSQVRAQMLKVGNTHSQSPYPAPAPALGSVSGSGALGGQAMRRVGSGGSRVPSRLSAVQKDTQPSRVESSASTTKAQGTTHPVSEDKQGILTLPAPSVRTNSANTVTQTQVATENIEKPAPTKTLAGRDLPRRERPSLAILQKTPQTTQPADDSPSLSPGSDTDSDIGDDDDDDEDDMLTSRRLPGVRRFGKYSMHKPSLRDDLDDDDDDSPAFLPLPRENEPGVQHMNSTLRQQNNIPETSRRQITGYTPSHPRELTLHAEALHDRFQADWKSTECGEGSGKLARCIFWFSKRDIAVTVISRLALLTFTLLQPLAMNTLLTWLDTTNTPYDMDSGYGLIAAYGLIYLGIALSTGIFWRYQFRWVTRLQGILISAVYSRVLESKDNGGAKDDAIGSMTVDVENFITGMRQIHEIYANILQIGFATWMIERQIAIGSVAPIVVAILCGLATYKLSKSIAPYQQKLVQSTQKRLIGGEIVVDTMTFMLRFLKEMKFSGLERMSFNVMNDLREAEIATGGSYRNLLVSVMGLAYTPTCLSPVLSFAIFVATQRNILDTLDAATLFTAVSLISLITSPLIALFQIIPSIVSAWHSLSRIQSIIQSDYSRQDRKMESNAGPNLPSTGASNSIRSQSAFEIQNATLGYHANAPVLRDISINLPKSSITAFTGPIGCGKSTVLKTLLGEALPLSGRMSISSDHGGIAYCDQNSWLVSGTIRDNIVGYSTSNNPQFDAEWYKTTLWACCLEEDLNDLPDGDSTKVGSNGDSLSGGQKQRIALARAVYSRKKVVILDDSFNALDLNTAHKIGDRLFGSPGVWRRDGITVVMATQTGNDIHLMLARNLLKV</sequence>
<evidence type="ECO:0000256" key="7">
    <source>
        <dbReference type="ARBA" id="ARBA00022741"/>
    </source>
</evidence>
<feature type="transmembrane region" description="Helical" evidence="15">
    <location>
        <begin position="417"/>
        <end position="439"/>
    </location>
</feature>
<evidence type="ECO:0000256" key="9">
    <source>
        <dbReference type="ARBA" id="ARBA00022927"/>
    </source>
</evidence>
<dbReference type="PROSITE" id="PS50893">
    <property type="entry name" value="ABC_TRANSPORTER_2"/>
    <property type="match status" value="1"/>
</dbReference>
<keyword evidence="5" id="KW-0813">Transport</keyword>
<keyword evidence="10 15" id="KW-1133">Transmembrane helix</keyword>
<evidence type="ECO:0000256" key="15">
    <source>
        <dbReference type="SAM" id="Phobius"/>
    </source>
</evidence>
<evidence type="ECO:0000256" key="1">
    <source>
        <dbReference type="ARBA" id="ARBA00004141"/>
    </source>
</evidence>
<dbReference type="PANTHER" id="PTHR24223:SF399">
    <property type="entry name" value="ABC TRANSPORTER ATNG"/>
    <property type="match status" value="1"/>
</dbReference>
<comment type="similarity">
    <text evidence="3">Belongs to the ATG29 family.</text>
</comment>
<dbReference type="FunFam" id="1.10.10.2570:FF:000001">
    <property type="entry name" value="Autophagy-related protein 29"/>
    <property type="match status" value="1"/>
</dbReference>
<dbReference type="Pfam" id="PF18388">
    <property type="entry name" value="ATG29_N"/>
    <property type="match status" value="1"/>
</dbReference>
<accession>A0A6V8HPT8</accession>
<dbReference type="InterPro" id="IPR040666">
    <property type="entry name" value="Atg29_N"/>
</dbReference>
<evidence type="ECO:0000256" key="4">
    <source>
        <dbReference type="ARBA" id="ARBA00013784"/>
    </source>
</evidence>
<feature type="region of interest" description="Disordered" evidence="14">
    <location>
        <begin position="94"/>
        <end position="325"/>
    </location>
</feature>
<dbReference type="InterPro" id="IPR027417">
    <property type="entry name" value="P-loop_NTPase"/>
</dbReference>
<evidence type="ECO:0000256" key="14">
    <source>
        <dbReference type="SAM" id="MobiDB-lite"/>
    </source>
</evidence>
<dbReference type="SUPFAM" id="SSF90123">
    <property type="entry name" value="ABC transporter transmembrane region"/>
    <property type="match status" value="1"/>
</dbReference>
<organism evidence="18 19">
    <name type="scientific">Talaromyces pinophilus</name>
    <name type="common">Penicillium pinophilum</name>
    <dbReference type="NCBI Taxonomy" id="128442"/>
    <lineage>
        <taxon>Eukaryota</taxon>
        <taxon>Fungi</taxon>
        <taxon>Dikarya</taxon>
        <taxon>Ascomycota</taxon>
        <taxon>Pezizomycotina</taxon>
        <taxon>Eurotiomycetes</taxon>
        <taxon>Eurotiomycetidae</taxon>
        <taxon>Eurotiales</taxon>
        <taxon>Trichocomaceae</taxon>
        <taxon>Talaromyces</taxon>
        <taxon>Talaromyces sect. Talaromyces</taxon>
    </lineage>
</organism>
<dbReference type="InterPro" id="IPR039362">
    <property type="entry name" value="ATG29_sf"/>
</dbReference>
<dbReference type="InterPro" id="IPR017871">
    <property type="entry name" value="ABC_transporter-like_CS"/>
</dbReference>
<evidence type="ECO:0000313" key="19">
    <source>
        <dbReference type="Proteomes" id="UP000053095"/>
    </source>
</evidence>
<comment type="subcellular location">
    <subcellularLocation>
        <location evidence="1">Membrane</location>
        <topology evidence="1">Multi-pass membrane protein</topology>
    </subcellularLocation>
    <subcellularLocation>
        <location evidence="2">Preautophagosomal structure</location>
    </subcellularLocation>
</comment>
<dbReference type="InterPro" id="IPR050173">
    <property type="entry name" value="ABC_transporter_C-like"/>
</dbReference>
<comment type="function">
    <text evidence="13">Plays a role in autophagy. Functions at the preautophagosomal structure (PAS) in order to form normal autophagosomes under starvation conditions. Also plays a role in mitophagy and regulation of filamentous growth.</text>
</comment>
<keyword evidence="12 15" id="KW-0472">Membrane</keyword>
<evidence type="ECO:0000256" key="8">
    <source>
        <dbReference type="ARBA" id="ARBA00022840"/>
    </source>
</evidence>
<feature type="transmembrane region" description="Helical" evidence="15">
    <location>
        <begin position="640"/>
        <end position="667"/>
    </location>
</feature>
<feature type="compositionally biased region" description="Polar residues" evidence="14">
    <location>
        <begin position="140"/>
        <end position="163"/>
    </location>
</feature>
<feature type="transmembrane region" description="Helical" evidence="15">
    <location>
        <begin position="603"/>
        <end position="628"/>
    </location>
</feature>
<evidence type="ECO:0000256" key="11">
    <source>
        <dbReference type="ARBA" id="ARBA00023006"/>
    </source>
</evidence>
<dbReference type="PROSITE" id="PS00211">
    <property type="entry name" value="ABC_TRANSPORTER_1"/>
    <property type="match status" value="1"/>
</dbReference>
<feature type="compositionally biased region" description="Polar residues" evidence="14">
    <location>
        <begin position="224"/>
        <end position="242"/>
    </location>
</feature>
<keyword evidence="11" id="KW-0072">Autophagy</keyword>
<comment type="caution">
    <text evidence="18">The sequence shown here is derived from an EMBL/GenBank/DDBJ whole genome shotgun (WGS) entry which is preliminary data.</text>
</comment>
<dbReference type="Proteomes" id="UP000053095">
    <property type="component" value="Unassembled WGS sequence"/>
</dbReference>
<dbReference type="Pfam" id="PF00005">
    <property type="entry name" value="ABC_tran"/>
    <property type="match status" value="1"/>
</dbReference>
<dbReference type="Gene3D" id="3.40.50.300">
    <property type="entry name" value="P-loop containing nucleotide triphosphate hydrolases"/>
    <property type="match status" value="1"/>
</dbReference>
<dbReference type="AlphaFoldDB" id="A0A6V8HPT8"/>
<dbReference type="GO" id="GO:0006914">
    <property type="term" value="P:autophagy"/>
    <property type="evidence" value="ECO:0007669"/>
    <property type="project" value="UniProtKB-KW"/>
</dbReference>
<dbReference type="PANTHER" id="PTHR24223">
    <property type="entry name" value="ATP-BINDING CASSETTE SUB-FAMILY C"/>
    <property type="match status" value="1"/>
</dbReference>
<feature type="domain" description="ABC transmembrane type-1" evidence="17">
    <location>
        <begin position="385"/>
        <end position="668"/>
    </location>
</feature>
<protein>
    <recommendedName>
        <fullName evidence="4">Autophagy-related protein 29</fullName>
    </recommendedName>
</protein>
<dbReference type="InterPro" id="IPR011527">
    <property type="entry name" value="ABC1_TM_dom"/>
</dbReference>
<dbReference type="InterPro" id="IPR036640">
    <property type="entry name" value="ABC1_TM_sf"/>
</dbReference>
<gene>
    <name evidence="18" type="ORF">TCE0_060r19227</name>
</gene>
<dbReference type="Gene3D" id="1.20.1560.10">
    <property type="entry name" value="ABC transporter type 1, transmembrane domain"/>
    <property type="match status" value="1"/>
</dbReference>
<evidence type="ECO:0000256" key="2">
    <source>
        <dbReference type="ARBA" id="ARBA00004329"/>
    </source>
</evidence>
<feature type="compositionally biased region" description="Basic residues" evidence="14">
    <location>
        <begin position="266"/>
        <end position="276"/>
    </location>
</feature>
<evidence type="ECO:0000256" key="13">
    <source>
        <dbReference type="ARBA" id="ARBA00060351"/>
    </source>
</evidence>
<evidence type="ECO:0000259" key="17">
    <source>
        <dbReference type="PROSITE" id="PS50929"/>
    </source>
</evidence>
<dbReference type="InterPro" id="IPR003439">
    <property type="entry name" value="ABC_transporter-like_ATP-bd"/>
</dbReference>
<feature type="domain" description="ABC transporter" evidence="16">
    <location>
        <begin position="708"/>
        <end position="919"/>
    </location>
</feature>
<dbReference type="SMART" id="SM00382">
    <property type="entry name" value="AAA"/>
    <property type="match status" value="1"/>
</dbReference>
<keyword evidence="6 15" id="KW-0812">Transmembrane</keyword>
<evidence type="ECO:0000256" key="6">
    <source>
        <dbReference type="ARBA" id="ARBA00022692"/>
    </source>
</evidence>
<dbReference type="Gene3D" id="1.10.10.2570">
    <property type="match status" value="1"/>
</dbReference>
<proteinExistence type="inferred from homology"/>
<keyword evidence="9" id="KW-0653">Protein transport</keyword>
<keyword evidence="7" id="KW-0547">Nucleotide-binding</keyword>
<keyword evidence="8" id="KW-0067">ATP-binding</keyword>
<evidence type="ECO:0000256" key="5">
    <source>
        <dbReference type="ARBA" id="ARBA00022448"/>
    </source>
</evidence>
<dbReference type="PROSITE" id="PS50929">
    <property type="entry name" value="ABC_TM1F"/>
    <property type="match status" value="1"/>
</dbReference>
<evidence type="ECO:0000313" key="18">
    <source>
        <dbReference type="EMBL" id="GAM43978.1"/>
    </source>
</evidence>
<feature type="compositionally biased region" description="Polar residues" evidence="14">
    <location>
        <begin position="179"/>
        <end position="194"/>
    </location>
</feature>
<reference evidence="19" key="1">
    <citation type="journal article" date="2015" name="Genome Announc.">
        <title>Draft genome sequence of Talaromyces cellulolyticus strain Y-94, a source of lignocellulosic biomass-degrading enzymes.</title>
        <authorList>
            <person name="Fujii T."/>
            <person name="Koike H."/>
            <person name="Sawayama S."/>
            <person name="Yano S."/>
            <person name="Inoue H."/>
        </authorList>
    </citation>
    <scope>NUCLEOTIDE SEQUENCE [LARGE SCALE GENOMIC DNA]</scope>
    <source>
        <strain evidence="19">Y-94</strain>
    </source>
</reference>
<evidence type="ECO:0000256" key="10">
    <source>
        <dbReference type="ARBA" id="ARBA00022989"/>
    </source>
</evidence>
<dbReference type="InterPro" id="IPR003593">
    <property type="entry name" value="AAA+_ATPase"/>
</dbReference>
<dbReference type="SUPFAM" id="SSF52540">
    <property type="entry name" value="P-loop containing nucleoside triphosphate hydrolases"/>
    <property type="match status" value="1"/>
</dbReference>
<dbReference type="GO" id="GO:0015031">
    <property type="term" value="P:protein transport"/>
    <property type="evidence" value="ECO:0007669"/>
    <property type="project" value="UniProtKB-KW"/>
</dbReference>
<evidence type="ECO:0000256" key="12">
    <source>
        <dbReference type="ARBA" id="ARBA00023136"/>
    </source>
</evidence>
<feature type="compositionally biased region" description="Acidic residues" evidence="14">
    <location>
        <begin position="244"/>
        <end position="259"/>
    </location>
</feature>
<evidence type="ECO:0000259" key="16">
    <source>
        <dbReference type="PROSITE" id="PS50893"/>
    </source>
</evidence>
<name>A0A6V8HPT8_TALPI</name>
<keyword evidence="19" id="KW-1185">Reference proteome</keyword>
<dbReference type="GO" id="GO:0140359">
    <property type="term" value="F:ABC-type transporter activity"/>
    <property type="evidence" value="ECO:0007669"/>
    <property type="project" value="InterPro"/>
</dbReference>
<dbReference type="GO" id="GO:0016020">
    <property type="term" value="C:membrane"/>
    <property type="evidence" value="ECO:0007669"/>
    <property type="project" value="UniProtKB-SubCell"/>
</dbReference>
<dbReference type="GO" id="GO:0000407">
    <property type="term" value="C:phagophore assembly site"/>
    <property type="evidence" value="ECO:0007669"/>
    <property type="project" value="UniProtKB-SubCell"/>
</dbReference>
<feature type="compositionally biased region" description="Polar residues" evidence="14">
    <location>
        <begin position="308"/>
        <end position="325"/>
    </location>
</feature>
<evidence type="ECO:0000256" key="3">
    <source>
        <dbReference type="ARBA" id="ARBA00010082"/>
    </source>
</evidence>
<feature type="transmembrane region" description="Helical" evidence="15">
    <location>
        <begin position="377"/>
        <end position="397"/>
    </location>
</feature>